<gene>
    <name evidence="3" type="ORF">G1H19_03725</name>
</gene>
<feature type="transmembrane region" description="Helical" evidence="1">
    <location>
        <begin position="42"/>
        <end position="62"/>
    </location>
</feature>
<organism evidence="3 4">
    <name type="scientific">Goekera deserti</name>
    <dbReference type="NCBI Taxonomy" id="2497753"/>
    <lineage>
        <taxon>Bacteria</taxon>
        <taxon>Bacillati</taxon>
        <taxon>Actinomycetota</taxon>
        <taxon>Actinomycetes</taxon>
        <taxon>Geodermatophilales</taxon>
        <taxon>Geodermatophilaceae</taxon>
        <taxon>Goekera</taxon>
    </lineage>
</organism>
<feature type="transmembrane region" description="Helical" evidence="1">
    <location>
        <begin position="192"/>
        <end position="211"/>
    </location>
</feature>
<keyword evidence="3" id="KW-0482">Metalloprotease</keyword>
<name>A0A7K3W9I5_9ACTN</name>
<proteinExistence type="predicted"/>
<keyword evidence="1" id="KW-0812">Transmembrane</keyword>
<feature type="domain" description="CAAX prenyl protease 2/Lysostaphin resistance protein A-like" evidence="2">
    <location>
        <begin position="160"/>
        <end position="252"/>
    </location>
</feature>
<dbReference type="Pfam" id="PF02517">
    <property type="entry name" value="Rce1-like"/>
    <property type="match status" value="1"/>
</dbReference>
<feature type="transmembrane region" description="Helical" evidence="1">
    <location>
        <begin position="275"/>
        <end position="297"/>
    </location>
</feature>
<dbReference type="RefSeq" id="WP_152730281.1">
    <property type="nucleotide sequence ID" value="NZ_JAABOZ010000007.1"/>
</dbReference>
<feature type="transmembrane region" description="Helical" evidence="1">
    <location>
        <begin position="217"/>
        <end position="235"/>
    </location>
</feature>
<keyword evidence="3" id="KW-0378">Hydrolase</keyword>
<dbReference type="GO" id="GO:0008237">
    <property type="term" value="F:metallopeptidase activity"/>
    <property type="evidence" value="ECO:0007669"/>
    <property type="project" value="UniProtKB-KW"/>
</dbReference>
<feature type="transmembrane region" description="Helical" evidence="1">
    <location>
        <begin position="242"/>
        <end position="263"/>
    </location>
</feature>
<protein>
    <submittedName>
        <fullName evidence="3">CPBP family intramembrane metalloprotease</fullName>
    </submittedName>
</protein>
<evidence type="ECO:0000313" key="3">
    <source>
        <dbReference type="EMBL" id="NEL53122.1"/>
    </source>
</evidence>
<accession>A0A7K3W9I5</accession>
<dbReference type="GO" id="GO:0004175">
    <property type="term" value="F:endopeptidase activity"/>
    <property type="evidence" value="ECO:0007669"/>
    <property type="project" value="UniProtKB-ARBA"/>
</dbReference>
<keyword evidence="1" id="KW-1133">Transmembrane helix</keyword>
<dbReference type="EMBL" id="JAAGWK010000008">
    <property type="protein sequence ID" value="NEL53122.1"/>
    <property type="molecule type" value="Genomic_DNA"/>
</dbReference>
<dbReference type="InterPro" id="IPR003675">
    <property type="entry name" value="Rce1/LyrA-like_dom"/>
</dbReference>
<feature type="transmembrane region" description="Helical" evidence="1">
    <location>
        <begin position="149"/>
        <end position="171"/>
    </location>
</feature>
<keyword evidence="3" id="KW-0645">Protease</keyword>
<sequence length="310" mass="32579">MSHATDYLVPQLDDPTPLAHVPAAVEYHRVYAGDGRRVGRGVLAIVLLLAGLVGSAQLFLLGADLIDTQVLGRTGSTPLQQAAGALSLAVLIPWCMLVQRLLYGVPGRSLHSVAGRFRYDLFARALLTYGPLVLVAMSVASLLEPGESVPWTTVDLVASFVIGMLLTPLAAAGEEYGLRGLMFRVVGGWTRGARSGAVLGVVVTTVFFSLVHGSLDPSILTSYLVLFGSMAIITWRTGGLETAVVLHAVYNVTALVLATTLHVDVGGALSSRAEATGSAALLVPSAAFVLITAVVWWRTRTTGPARTPAR</sequence>
<keyword evidence="1" id="KW-0472">Membrane</keyword>
<dbReference type="Proteomes" id="UP000470470">
    <property type="component" value="Unassembled WGS sequence"/>
</dbReference>
<evidence type="ECO:0000259" key="2">
    <source>
        <dbReference type="Pfam" id="PF02517"/>
    </source>
</evidence>
<feature type="transmembrane region" description="Helical" evidence="1">
    <location>
        <begin position="82"/>
        <end position="102"/>
    </location>
</feature>
<dbReference type="AlphaFoldDB" id="A0A7K3W9I5"/>
<evidence type="ECO:0000313" key="4">
    <source>
        <dbReference type="Proteomes" id="UP000470470"/>
    </source>
</evidence>
<evidence type="ECO:0000256" key="1">
    <source>
        <dbReference type="SAM" id="Phobius"/>
    </source>
</evidence>
<reference evidence="3 4" key="1">
    <citation type="submission" date="2020-02" db="EMBL/GenBank/DDBJ databases">
        <title>The whole genome sequence of CPCC 205119.</title>
        <authorList>
            <person name="Jiang Z."/>
        </authorList>
    </citation>
    <scope>NUCLEOTIDE SEQUENCE [LARGE SCALE GENOMIC DNA]</scope>
    <source>
        <strain evidence="3 4">CPCC 205119</strain>
    </source>
</reference>
<keyword evidence="4" id="KW-1185">Reference proteome</keyword>
<dbReference type="GO" id="GO:0080120">
    <property type="term" value="P:CAAX-box protein maturation"/>
    <property type="evidence" value="ECO:0007669"/>
    <property type="project" value="UniProtKB-ARBA"/>
</dbReference>
<feature type="transmembrane region" description="Helical" evidence="1">
    <location>
        <begin position="122"/>
        <end position="143"/>
    </location>
</feature>
<comment type="caution">
    <text evidence="3">The sequence shown here is derived from an EMBL/GenBank/DDBJ whole genome shotgun (WGS) entry which is preliminary data.</text>
</comment>
<dbReference type="GO" id="GO:0006508">
    <property type="term" value="P:proteolysis"/>
    <property type="evidence" value="ECO:0007669"/>
    <property type="project" value="UniProtKB-KW"/>
</dbReference>